<evidence type="ECO:0000313" key="1">
    <source>
        <dbReference type="EMBL" id="KRX28991.1"/>
    </source>
</evidence>
<evidence type="ECO:0000313" key="2">
    <source>
        <dbReference type="Proteomes" id="UP000055048"/>
    </source>
</evidence>
<keyword evidence="2" id="KW-1185">Reference proteome</keyword>
<protein>
    <submittedName>
        <fullName evidence="1">Uncharacterized protein</fullName>
    </submittedName>
</protein>
<sequence length="36" mass="3916">MQNDITNCNNLELPLALLFTFLGGKFGLLNGLHLGL</sequence>
<organism evidence="1 2">
    <name type="scientific">Trichinella murrelli</name>
    <dbReference type="NCBI Taxonomy" id="144512"/>
    <lineage>
        <taxon>Eukaryota</taxon>
        <taxon>Metazoa</taxon>
        <taxon>Ecdysozoa</taxon>
        <taxon>Nematoda</taxon>
        <taxon>Enoplea</taxon>
        <taxon>Dorylaimia</taxon>
        <taxon>Trichinellida</taxon>
        <taxon>Trichinellidae</taxon>
        <taxon>Trichinella</taxon>
    </lineage>
</organism>
<gene>
    <name evidence="1" type="ORF">T05_7843</name>
</gene>
<dbReference type="Proteomes" id="UP000055048">
    <property type="component" value="Unassembled WGS sequence"/>
</dbReference>
<proteinExistence type="predicted"/>
<comment type="caution">
    <text evidence="1">The sequence shown here is derived from an EMBL/GenBank/DDBJ whole genome shotgun (WGS) entry which is preliminary data.</text>
</comment>
<dbReference type="AlphaFoldDB" id="A0A0V0SPT0"/>
<accession>A0A0V0SPT0</accession>
<reference evidence="1 2" key="1">
    <citation type="submission" date="2015-01" db="EMBL/GenBank/DDBJ databases">
        <title>Evolution of Trichinella species and genotypes.</title>
        <authorList>
            <person name="Korhonen P.K."/>
            <person name="Edoardo P."/>
            <person name="Giuseppe L.R."/>
            <person name="Gasser R.B."/>
        </authorList>
    </citation>
    <scope>NUCLEOTIDE SEQUENCE [LARGE SCALE GENOMIC DNA]</scope>
    <source>
        <strain evidence="1">ISS417</strain>
    </source>
</reference>
<name>A0A0V0SPT0_9BILA</name>
<dbReference type="EMBL" id="JYDJ01003794">
    <property type="protein sequence ID" value="KRX28991.1"/>
    <property type="molecule type" value="Genomic_DNA"/>
</dbReference>